<gene>
    <name evidence="1" type="ORF">DJ90_6342</name>
</gene>
<dbReference type="AlphaFoldDB" id="A0A090YBV4"/>
<dbReference type="EMBL" id="JMQA01000043">
    <property type="protein sequence ID" value="KFM95332.1"/>
    <property type="molecule type" value="Genomic_DNA"/>
</dbReference>
<evidence type="ECO:0000313" key="2">
    <source>
        <dbReference type="Proteomes" id="UP000029278"/>
    </source>
</evidence>
<protein>
    <submittedName>
        <fullName evidence="1">Uncharacterized protein</fullName>
    </submittedName>
</protein>
<sequence>MNFIQFLFGRISFPPEHQIGDNLSVSRLDHQGVHPFKPVNVFNVNGNMRLRKLGFELSPCNDGNFRRRNVHLFIE</sequence>
<dbReference type="STRING" id="44252.DJ90_6342"/>
<dbReference type="Proteomes" id="UP000029278">
    <property type="component" value="Unassembled WGS sequence"/>
</dbReference>
<organism evidence="1 2">
    <name type="scientific">Paenibacillus macerans</name>
    <name type="common">Bacillus macerans</name>
    <dbReference type="NCBI Taxonomy" id="44252"/>
    <lineage>
        <taxon>Bacteria</taxon>
        <taxon>Bacillati</taxon>
        <taxon>Bacillota</taxon>
        <taxon>Bacilli</taxon>
        <taxon>Bacillales</taxon>
        <taxon>Paenibacillaceae</taxon>
        <taxon>Paenibacillus</taxon>
    </lineage>
</organism>
<accession>A0A090YBV4</accession>
<reference evidence="1 2" key="1">
    <citation type="submission" date="2014-04" db="EMBL/GenBank/DDBJ databases">
        <authorList>
            <person name="Bishop-Lilly K.A."/>
            <person name="Broomall S.M."/>
            <person name="Chain P.S."/>
            <person name="Chertkov O."/>
            <person name="Coyne S.R."/>
            <person name="Daligault H.E."/>
            <person name="Davenport K.W."/>
            <person name="Erkkila T."/>
            <person name="Frey K.G."/>
            <person name="Gibbons H.S."/>
            <person name="Gu W."/>
            <person name="Jaissle J."/>
            <person name="Johnson S.L."/>
            <person name="Koroleva G.I."/>
            <person name="Ladner J.T."/>
            <person name="Lo C.-C."/>
            <person name="Minogue T.D."/>
            <person name="Munk C."/>
            <person name="Palacios G.F."/>
            <person name="Redden C.L."/>
            <person name="Rosenzweig C.N."/>
            <person name="Scholz M.B."/>
            <person name="Teshima H."/>
            <person name="Xu Y."/>
        </authorList>
    </citation>
    <scope>NUCLEOTIDE SEQUENCE [LARGE SCALE GENOMIC DNA]</scope>
    <source>
        <strain evidence="1 2">8244</strain>
    </source>
</reference>
<proteinExistence type="predicted"/>
<name>A0A090YBV4_PAEMA</name>
<comment type="caution">
    <text evidence="1">The sequence shown here is derived from an EMBL/GenBank/DDBJ whole genome shotgun (WGS) entry which is preliminary data.</text>
</comment>
<keyword evidence="2" id="KW-1185">Reference proteome</keyword>
<evidence type="ECO:0000313" key="1">
    <source>
        <dbReference type="EMBL" id="KFM95332.1"/>
    </source>
</evidence>
<dbReference type="HOGENOM" id="CLU_2667621_0_0_9"/>